<dbReference type="Proteomes" id="UP000263232">
    <property type="component" value="Chromosome"/>
</dbReference>
<organism evidence="5 6">
    <name type="scientific">Suicoccus acidiformans</name>
    <dbReference type="NCBI Taxonomy" id="2036206"/>
    <lineage>
        <taxon>Bacteria</taxon>
        <taxon>Bacillati</taxon>
        <taxon>Bacillota</taxon>
        <taxon>Bacilli</taxon>
        <taxon>Lactobacillales</taxon>
        <taxon>Aerococcaceae</taxon>
        <taxon>Suicoccus</taxon>
    </lineage>
</organism>
<evidence type="ECO:0000256" key="2">
    <source>
        <dbReference type="ARBA" id="ARBA00023211"/>
    </source>
</evidence>
<dbReference type="EC" id="3.1.3.11" evidence="4"/>
<dbReference type="AlphaFoldDB" id="A0A347WMV5"/>
<dbReference type="GO" id="GO:0042132">
    <property type="term" value="F:fructose 1,6-bisphosphate 1-phosphatase activity"/>
    <property type="evidence" value="ECO:0007669"/>
    <property type="project" value="UniProtKB-UniRule"/>
</dbReference>
<evidence type="ECO:0000256" key="1">
    <source>
        <dbReference type="ARBA" id="ARBA00022801"/>
    </source>
</evidence>
<proteinExistence type="inferred from homology"/>
<evidence type="ECO:0000256" key="3">
    <source>
        <dbReference type="ARBA" id="ARBA00023277"/>
    </source>
</evidence>
<protein>
    <recommendedName>
        <fullName evidence="4">Fructose-1,6-bisphosphatase class 3</fullName>
        <shortName evidence="4">FBPase class 3</shortName>
        <ecNumber evidence="4">3.1.3.11</ecNumber>
    </recommendedName>
    <alternativeName>
        <fullName evidence="4">D-fructose-1,6-bisphosphate 1-phosphohydrolase class 3</fullName>
    </alternativeName>
</protein>
<dbReference type="KEGG" id="abae:CL176_10640"/>
<dbReference type="InterPro" id="IPR009164">
    <property type="entry name" value="FBPtase_class3"/>
</dbReference>
<comment type="catalytic activity">
    <reaction evidence="4">
        <text>beta-D-fructose 1,6-bisphosphate + H2O = beta-D-fructose 6-phosphate + phosphate</text>
        <dbReference type="Rhea" id="RHEA:11064"/>
        <dbReference type="ChEBI" id="CHEBI:15377"/>
        <dbReference type="ChEBI" id="CHEBI:32966"/>
        <dbReference type="ChEBI" id="CHEBI:43474"/>
        <dbReference type="ChEBI" id="CHEBI:57634"/>
        <dbReference type="EC" id="3.1.3.11"/>
    </reaction>
</comment>
<keyword evidence="1 4" id="KW-0378">Hydrolase</keyword>
<dbReference type="InterPro" id="IPR029052">
    <property type="entry name" value="Metallo-depent_PP-like"/>
</dbReference>
<dbReference type="HAMAP" id="MF_01854">
    <property type="entry name" value="FBPase_class3"/>
    <property type="match status" value="1"/>
</dbReference>
<comment type="similarity">
    <text evidence="4">Belongs to the FBPase class 3 family.</text>
</comment>
<dbReference type="Pfam" id="PF06874">
    <property type="entry name" value="FBPase_2"/>
    <property type="match status" value="1"/>
</dbReference>
<dbReference type="GO" id="GO:0006094">
    <property type="term" value="P:gluconeogenesis"/>
    <property type="evidence" value="ECO:0007669"/>
    <property type="project" value="UniProtKB-UniRule"/>
</dbReference>
<keyword evidence="6" id="KW-1185">Reference proteome</keyword>
<gene>
    <name evidence="4" type="primary">fbp</name>
    <name evidence="5" type="ORF">CL176_10640</name>
</gene>
<comment type="cofactor">
    <cofactor evidence="4">
        <name>Mn(2+)</name>
        <dbReference type="ChEBI" id="CHEBI:29035"/>
    </cofactor>
</comment>
<evidence type="ECO:0000313" key="5">
    <source>
        <dbReference type="EMBL" id="AXY26412.1"/>
    </source>
</evidence>
<sequence length="628" mass="72953">MRDMRESEVLTEIINLKSIQQLPKATEHFISDLHGEFEAFDHILRNCSGIIRIKVASIFNGELTEDDQRKLCYTIYYPEEMLDGKAKKADEWLILLNQLVRVTRHVSSKYTRSKVRKALPSEYAYVMEELLYQYDEVDNKQDYFNAIYQTIIDLNLAYHFAVTLAYLIQRFVVDHLHVLGDIYDRGPQPDAIMDKLMEVPSIDIQLGNHDIIWIGAYSGSLACLAVVLRISLRYGHLSLLEDGYGIELSRLEKYAEKYYEDNSAFRPRGLEKGKLSEAEQIRIAKMHQAISIIQFKLEGQLIDRQPDFDMQNRKLLHCLSEDRQSIVIEGQSYPLHNGCFQLVDPEAPYELTLGEELVIMDLLNQFQRSERLGEHMDFLVREGELYSVYNGNLLYHGCIPCNDDGTFKQFTFEGQNYEGRSLMTFYHTALLNAYDFRREHDTKWDDLVWYLWCGEVSTLFGKDNMRTFERYFIKDKALHKEVQNIYYQLRKDEDFCRSILQAFELDESGYIINGHTPVKAMEGENPIKANGKMLVIDGGLSKAYQKVTGIAGYTLVDNSHEVYLAAHHPFTSKADAIKHMREILPEQKMVHIRDHRVKVAETDIGHSLEEQIQALENYFGMRDGTIDE</sequence>
<comment type="pathway">
    <text evidence="4">Carbohydrate biosynthesis; gluconeogenesis.</text>
</comment>
<dbReference type="UniPathway" id="UPA00138"/>
<accession>A0A347WMV5</accession>
<reference evidence="5 6" key="1">
    <citation type="submission" date="2017-09" db="EMBL/GenBank/DDBJ databases">
        <title>Complete genome sequence of Oxytococcus suis strain ZY16052.</title>
        <authorList>
            <person name="Li F."/>
        </authorList>
    </citation>
    <scope>NUCLEOTIDE SEQUENCE [LARGE SCALE GENOMIC DNA]</scope>
    <source>
        <strain evidence="5 6">ZY16052</strain>
    </source>
</reference>
<dbReference type="Gene3D" id="3.60.21.10">
    <property type="match status" value="1"/>
</dbReference>
<keyword evidence="3 4" id="KW-0119">Carbohydrate metabolism</keyword>
<evidence type="ECO:0000313" key="6">
    <source>
        <dbReference type="Proteomes" id="UP000263232"/>
    </source>
</evidence>
<name>A0A347WMV5_9LACT</name>
<evidence type="ECO:0000256" key="4">
    <source>
        <dbReference type="HAMAP-Rule" id="MF_01854"/>
    </source>
</evidence>
<dbReference type="SUPFAM" id="SSF56300">
    <property type="entry name" value="Metallo-dependent phosphatases"/>
    <property type="match status" value="1"/>
</dbReference>
<keyword evidence="2 4" id="KW-0464">Manganese</keyword>
<dbReference type="RefSeq" id="WP_118991271.1">
    <property type="nucleotide sequence ID" value="NZ_CP023434.1"/>
</dbReference>
<dbReference type="OrthoDB" id="9779903at2"/>
<dbReference type="EMBL" id="CP023434">
    <property type="protein sequence ID" value="AXY26412.1"/>
    <property type="molecule type" value="Genomic_DNA"/>
</dbReference>
<dbReference type="PIRSF" id="PIRSF000906">
    <property type="entry name" value="FBPtase_Bacill"/>
    <property type="match status" value="1"/>
</dbReference>